<keyword evidence="3 6" id="KW-0238">DNA-binding</keyword>
<keyword evidence="1 6" id="KW-0963">Cytoplasm</keyword>
<sequence length="206" mass="23419">MYDYIKGQVTRVTPEYVVLEQQGIGYQLFTPNPYAFRKSEEIIQVFTYLHIREDAQQLMGFPTLAQRELFRKLILVSGIGPKGALAILASGEPTHVIQAIEREDESFLVKFPGVGKKTARQMILDLKGKLNDLIDIELMEFDNDEPGLFVENESDHELEEAILALTALGYSERELSKIRPLLKSNNDLHTTDEFMKKGLQLLFSGK</sequence>
<feature type="domain" description="Helix-hairpin-helix DNA-binding motif class 1" evidence="7">
    <location>
        <begin position="71"/>
        <end position="90"/>
    </location>
</feature>
<keyword evidence="5 6" id="KW-0234">DNA repair</keyword>
<feature type="region of interest" description="Domain III" evidence="6">
    <location>
        <begin position="153"/>
        <end position="206"/>
    </location>
</feature>
<keyword evidence="4 6" id="KW-0233">DNA recombination</keyword>
<dbReference type="Gene3D" id="2.40.50.140">
    <property type="entry name" value="Nucleic acid-binding proteins"/>
    <property type="match status" value="1"/>
</dbReference>
<evidence type="ECO:0000256" key="5">
    <source>
        <dbReference type="ARBA" id="ARBA00023204"/>
    </source>
</evidence>
<dbReference type="InterPro" id="IPR010994">
    <property type="entry name" value="RuvA_2-like"/>
</dbReference>
<comment type="caution">
    <text evidence="8">The sequence shown here is derived from an EMBL/GenBank/DDBJ whole genome shotgun (WGS) entry which is preliminary data.</text>
</comment>
<comment type="similarity">
    <text evidence="6">Belongs to the RuvA family.</text>
</comment>
<evidence type="ECO:0000256" key="4">
    <source>
        <dbReference type="ARBA" id="ARBA00023172"/>
    </source>
</evidence>
<evidence type="ECO:0000313" key="8">
    <source>
        <dbReference type="EMBL" id="MBD7943760.1"/>
    </source>
</evidence>
<comment type="subcellular location">
    <subcellularLocation>
        <location evidence="6">Cytoplasm</location>
    </subcellularLocation>
</comment>
<dbReference type="GO" id="GO:0016787">
    <property type="term" value="F:hydrolase activity"/>
    <property type="evidence" value="ECO:0007669"/>
    <property type="project" value="UniProtKB-KW"/>
</dbReference>
<evidence type="ECO:0000256" key="6">
    <source>
        <dbReference type="HAMAP-Rule" id="MF_00031"/>
    </source>
</evidence>
<protein>
    <recommendedName>
        <fullName evidence="6">Holliday junction branch migration complex subunit RuvA</fullName>
    </recommendedName>
</protein>
<organism evidence="8 9">
    <name type="scientific">Psychrobacillus faecigallinarum</name>
    <dbReference type="NCBI Taxonomy" id="2762235"/>
    <lineage>
        <taxon>Bacteria</taxon>
        <taxon>Bacillati</taxon>
        <taxon>Bacillota</taxon>
        <taxon>Bacilli</taxon>
        <taxon>Bacillales</taxon>
        <taxon>Bacillaceae</taxon>
        <taxon>Psychrobacillus</taxon>
    </lineage>
</organism>
<comment type="domain">
    <text evidence="6">Has three domains with a flexible linker between the domains II and III and assumes an 'L' shape. Domain III is highly mobile and contacts RuvB.</text>
</comment>
<dbReference type="Pfam" id="PF14520">
    <property type="entry name" value="HHH_5"/>
    <property type="match status" value="1"/>
</dbReference>
<dbReference type="NCBIfam" id="TIGR00084">
    <property type="entry name" value="ruvA"/>
    <property type="match status" value="1"/>
</dbReference>
<dbReference type="HAMAP" id="MF_00031">
    <property type="entry name" value="DNA_HJ_migration_RuvA"/>
    <property type="match status" value="1"/>
</dbReference>
<dbReference type="InterPro" id="IPR011114">
    <property type="entry name" value="RuvA_C"/>
</dbReference>
<dbReference type="RefSeq" id="WP_151109348.1">
    <property type="nucleotide sequence ID" value="NZ_JACSQO010000002.1"/>
</dbReference>
<dbReference type="InterPro" id="IPR036267">
    <property type="entry name" value="RuvA_C_sf"/>
</dbReference>
<evidence type="ECO:0000256" key="2">
    <source>
        <dbReference type="ARBA" id="ARBA00022763"/>
    </source>
</evidence>
<evidence type="ECO:0000256" key="3">
    <source>
        <dbReference type="ARBA" id="ARBA00023125"/>
    </source>
</evidence>
<keyword evidence="9" id="KW-1185">Reference proteome</keyword>
<reference evidence="8 9" key="1">
    <citation type="submission" date="2020-08" db="EMBL/GenBank/DDBJ databases">
        <title>A Genomic Blueprint of the Chicken Gut Microbiome.</title>
        <authorList>
            <person name="Gilroy R."/>
            <person name="Ravi A."/>
            <person name="Getino M."/>
            <person name="Pursley I."/>
            <person name="Horton D.L."/>
            <person name="Alikhan N.-F."/>
            <person name="Baker D."/>
            <person name="Gharbi K."/>
            <person name="Hall N."/>
            <person name="Watson M."/>
            <person name="Adriaenssens E.M."/>
            <person name="Foster-Nyarko E."/>
            <person name="Jarju S."/>
            <person name="Secka A."/>
            <person name="Antonio M."/>
            <person name="Oren A."/>
            <person name="Chaudhuri R."/>
            <person name="La Ragione R.M."/>
            <person name="Hildebrand F."/>
            <person name="Pallen M.J."/>
        </authorList>
    </citation>
    <scope>NUCLEOTIDE SEQUENCE [LARGE SCALE GENOMIC DNA]</scope>
    <source>
        <strain evidence="8 9">Sa2BUA9</strain>
    </source>
</reference>
<name>A0ABR8R7Y7_9BACI</name>
<dbReference type="SUPFAM" id="SSF47781">
    <property type="entry name" value="RuvA domain 2-like"/>
    <property type="match status" value="1"/>
</dbReference>
<dbReference type="Gene3D" id="1.10.150.20">
    <property type="entry name" value="5' to 3' exonuclease, C-terminal subdomain"/>
    <property type="match status" value="1"/>
</dbReference>
<dbReference type="InterPro" id="IPR003583">
    <property type="entry name" value="Hlx-hairpin-Hlx_DNA-bd_motif"/>
</dbReference>
<keyword evidence="8" id="KW-0378">Hydrolase</keyword>
<dbReference type="GO" id="GO:0003678">
    <property type="term" value="F:DNA helicase activity"/>
    <property type="evidence" value="ECO:0007669"/>
    <property type="project" value="UniProtKB-EC"/>
</dbReference>
<dbReference type="InterPro" id="IPR000085">
    <property type="entry name" value="RuvA"/>
</dbReference>
<dbReference type="Pfam" id="PF07499">
    <property type="entry name" value="RuvA_C"/>
    <property type="match status" value="1"/>
</dbReference>
<dbReference type="Pfam" id="PF01330">
    <property type="entry name" value="RuvA_N"/>
    <property type="match status" value="1"/>
</dbReference>
<gene>
    <name evidence="6 8" type="primary">ruvA</name>
    <name evidence="8" type="ORF">H9650_06470</name>
</gene>
<comment type="subunit">
    <text evidence="6">Homotetramer. Forms an RuvA(8)-RuvB(12)-Holliday junction (HJ) complex. HJ DNA is sandwiched between 2 RuvA tetramers; dsDNA enters through RuvA and exits via RuvB. An RuvB hexamer assembles on each DNA strand where it exits the tetramer. Each RuvB hexamer is contacted by two RuvA subunits (via domain III) on 2 adjacent RuvB subunits; this complex drives branch migration. In the full resolvosome a probable DNA-RuvA(4)-RuvB(12)-RuvC(2) complex forms which resolves the HJ.</text>
</comment>
<dbReference type="EMBL" id="JACSQO010000002">
    <property type="protein sequence ID" value="MBD7943760.1"/>
    <property type="molecule type" value="Genomic_DNA"/>
</dbReference>
<proteinExistence type="inferred from homology"/>
<evidence type="ECO:0000256" key="1">
    <source>
        <dbReference type="ARBA" id="ARBA00022490"/>
    </source>
</evidence>
<feature type="domain" description="Helix-hairpin-helix DNA-binding motif class 1" evidence="7">
    <location>
        <begin position="106"/>
        <end position="125"/>
    </location>
</feature>
<accession>A0ABR8R7Y7</accession>
<dbReference type="Proteomes" id="UP000640786">
    <property type="component" value="Unassembled WGS sequence"/>
</dbReference>
<dbReference type="InterPro" id="IPR012340">
    <property type="entry name" value="NA-bd_OB-fold"/>
</dbReference>
<comment type="function">
    <text evidence="6">The RuvA-RuvB-RuvC complex processes Holliday junction (HJ) DNA during genetic recombination and DNA repair, while the RuvA-RuvB complex plays an important role in the rescue of blocked DNA replication forks via replication fork reversal (RFR). RuvA specifically binds to HJ cruciform DNA, conferring on it an open structure. The RuvB hexamer acts as an ATP-dependent pump, pulling dsDNA into and through the RuvAB complex. HJ branch migration allows RuvC to scan DNA until it finds its consensus sequence, where it cleaves and resolves the cruciform DNA.</text>
</comment>
<dbReference type="CDD" id="cd14332">
    <property type="entry name" value="UBA_RuvA_C"/>
    <property type="match status" value="1"/>
</dbReference>
<dbReference type="SUPFAM" id="SSF50249">
    <property type="entry name" value="Nucleic acid-binding proteins"/>
    <property type="match status" value="1"/>
</dbReference>
<keyword evidence="2 6" id="KW-0227">DNA damage</keyword>
<dbReference type="SUPFAM" id="SSF46929">
    <property type="entry name" value="DNA helicase RuvA subunit, C-terminal domain"/>
    <property type="match status" value="1"/>
</dbReference>
<evidence type="ECO:0000313" key="9">
    <source>
        <dbReference type="Proteomes" id="UP000640786"/>
    </source>
</evidence>
<evidence type="ECO:0000259" key="7">
    <source>
        <dbReference type="SMART" id="SM00278"/>
    </source>
</evidence>
<dbReference type="SMART" id="SM00278">
    <property type="entry name" value="HhH1"/>
    <property type="match status" value="2"/>
</dbReference>
<dbReference type="InterPro" id="IPR013849">
    <property type="entry name" value="DNA_helicase_Holl-junc_RuvA_I"/>
</dbReference>
<comment type="caution">
    <text evidence="6">Lacks conserved residue(s) required for the propagation of feature annotation.</text>
</comment>